<reference evidence="5" key="1">
    <citation type="journal article" date="2021" name="PeerJ">
        <title>Extensive microbial diversity within the chicken gut microbiome revealed by metagenomics and culture.</title>
        <authorList>
            <person name="Gilroy R."/>
            <person name="Ravi A."/>
            <person name="Getino M."/>
            <person name="Pursley I."/>
            <person name="Horton D.L."/>
            <person name="Alikhan N.F."/>
            <person name="Baker D."/>
            <person name="Gharbi K."/>
            <person name="Hall N."/>
            <person name="Watson M."/>
            <person name="Adriaenssens E.M."/>
            <person name="Foster-Nyarko E."/>
            <person name="Jarju S."/>
            <person name="Secka A."/>
            <person name="Antonio M."/>
            <person name="Oren A."/>
            <person name="Chaudhuri R.R."/>
            <person name="La Ragione R."/>
            <person name="Hildebrand F."/>
            <person name="Pallen M.J."/>
        </authorList>
    </citation>
    <scope>NUCLEOTIDE SEQUENCE</scope>
    <source>
        <strain evidence="5">USAMLcec2-132</strain>
    </source>
</reference>
<evidence type="ECO:0000256" key="3">
    <source>
        <dbReference type="ARBA" id="ARBA00023125"/>
    </source>
</evidence>
<dbReference type="EMBL" id="DWWS01000018">
    <property type="protein sequence ID" value="HJC23026.1"/>
    <property type="molecule type" value="Genomic_DNA"/>
</dbReference>
<reference evidence="5" key="2">
    <citation type="submission" date="2021-04" db="EMBL/GenBank/DDBJ databases">
        <authorList>
            <person name="Gilroy R."/>
        </authorList>
    </citation>
    <scope>NUCLEOTIDE SEQUENCE</scope>
    <source>
        <strain evidence="5">USAMLcec2-132</strain>
    </source>
</reference>
<dbReference type="InterPro" id="IPR036388">
    <property type="entry name" value="WH-like_DNA-bd_sf"/>
</dbReference>
<sequence length="124" mass="14545">MTRLPESELEVMLVLWENDGEEMSVNAVWEKVEVRKKLTMGALHSYLNRLEEKGFLSCRKAGKYKMIRPLVSKADYMEQEGETLLGRFFDGSVGKFVNCLYDRNRLSPEDIRQLKQFVDTFEEK</sequence>
<keyword evidence="2" id="KW-0805">Transcription regulation</keyword>
<dbReference type="AlphaFoldDB" id="A0A9D2SQB6"/>
<dbReference type="Pfam" id="PF03965">
    <property type="entry name" value="Penicillinase_R"/>
    <property type="match status" value="1"/>
</dbReference>
<dbReference type="Gene3D" id="1.10.10.10">
    <property type="entry name" value="Winged helix-like DNA-binding domain superfamily/Winged helix DNA-binding domain"/>
    <property type="match status" value="1"/>
</dbReference>
<dbReference type="GO" id="GO:0045892">
    <property type="term" value="P:negative regulation of DNA-templated transcription"/>
    <property type="evidence" value="ECO:0007669"/>
    <property type="project" value="InterPro"/>
</dbReference>
<dbReference type="PIRSF" id="PIRSF019455">
    <property type="entry name" value="CopR_AtkY"/>
    <property type="match status" value="1"/>
</dbReference>
<dbReference type="Proteomes" id="UP000823891">
    <property type="component" value="Unassembled WGS sequence"/>
</dbReference>
<comment type="caution">
    <text evidence="5">The sequence shown here is derived from an EMBL/GenBank/DDBJ whole genome shotgun (WGS) entry which is preliminary data.</text>
</comment>
<keyword evidence="4" id="KW-0804">Transcription</keyword>
<comment type="similarity">
    <text evidence="1">Belongs to the BlaI transcriptional regulatory family.</text>
</comment>
<evidence type="ECO:0000256" key="2">
    <source>
        <dbReference type="ARBA" id="ARBA00023015"/>
    </source>
</evidence>
<gene>
    <name evidence="5" type="ORF">H9761_04895</name>
</gene>
<name>A0A9D2SQB6_9FIRM</name>
<accession>A0A9D2SQB6</accession>
<dbReference type="InterPro" id="IPR005650">
    <property type="entry name" value="BlaI_family"/>
</dbReference>
<dbReference type="SUPFAM" id="SSF46785">
    <property type="entry name" value="Winged helix' DNA-binding domain"/>
    <property type="match status" value="1"/>
</dbReference>
<dbReference type="InterPro" id="IPR036390">
    <property type="entry name" value="WH_DNA-bd_sf"/>
</dbReference>
<organism evidence="5 6">
    <name type="scientific">Candidatus Eisenbergiella merdavium</name>
    <dbReference type="NCBI Taxonomy" id="2838551"/>
    <lineage>
        <taxon>Bacteria</taxon>
        <taxon>Bacillati</taxon>
        <taxon>Bacillota</taxon>
        <taxon>Clostridia</taxon>
        <taxon>Lachnospirales</taxon>
        <taxon>Lachnospiraceae</taxon>
        <taxon>Eisenbergiella</taxon>
    </lineage>
</organism>
<dbReference type="Gene3D" id="1.10.4040.10">
    <property type="entry name" value="Penicillinase repressor domain"/>
    <property type="match status" value="1"/>
</dbReference>
<evidence type="ECO:0000256" key="1">
    <source>
        <dbReference type="ARBA" id="ARBA00011046"/>
    </source>
</evidence>
<proteinExistence type="inferred from homology"/>
<evidence type="ECO:0000313" key="5">
    <source>
        <dbReference type="EMBL" id="HJC23026.1"/>
    </source>
</evidence>
<keyword evidence="3" id="KW-0238">DNA-binding</keyword>
<dbReference type="GO" id="GO:0003677">
    <property type="term" value="F:DNA binding"/>
    <property type="evidence" value="ECO:0007669"/>
    <property type="project" value="UniProtKB-KW"/>
</dbReference>
<evidence type="ECO:0000256" key="4">
    <source>
        <dbReference type="ARBA" id="ARBA00023163"/>
    </source>
</evidence>
<protein>
    <submittedName>
        <fullName evidence="5">BlaI/MecI/CopY family transcriptional regulator</fullName>
    </submittedName>
</protein>
<evidence type="ECO:0000313" key="6">
    <source>
        <dbReference type="Proteomes" id="UP000823891"/>
    </source>
</evidence>